<comment type="caution">
    <text evidence="1">The sequence shown here is derived from an EMBL/GenBank/DDBJ whole genome shotgun (WGS) entry which is preliminary data.</text>
</comment>
<accession>A0AAE1BSK5</accession>
<sequence>MHTTTLSSPRVIHLLPHTTTHHHSQPSSAHFTSFVPSASPPTVLVAVILCLARQGKKSVSYPDLDKELVKETMGGTDLEGFGEKDVTHYDLKFLQVTPDGYLVNDENEGGLPDVAQDACQRLTAPWPRCPRDLALATSSRRTYS</sequence>
<reference evidence="1" key="1">
    <citation type="submission" date="2023-10" db="EMBL/GenBank/DDBJ databases">
        <title>Genome assemblies of two species of porcelain crab, Petrolisthes cinctipes and Petrolisthes manimaculis (Anomura: Porcellanidae).</title>
        <authorList>
            <person name="Angst P."/>
        </authorList>
    </citation>
    <scope>NUCLEOTIDE SEQUENCE</scope>
    <source>
        <strain evidence="1">PB745_01</strain>
        <tissue evidence="1">Gill</tissue>
    </source>
</reference>
<dbReference type="EMBL" id="JAWQEG010006204">
    <property type="protein sequence ID" value="KAK3855467.1"/>
    <property type="molecule type" value="Genomic_DNA"/>
</dbReference>
<keyword evidence="2" id="KW-1185">Reference proteome</keyword>
<dbReference type="AlphaFoldDB" id="A0AAE1BSK5"/>
<organism evidence="1 2">
    <name type="scientific">Petrolisthes cinctipes</name>
    <name type="common">Flat porcelain crab</name>
    <dbReference type="NCBI Taxonomy" id="88211"/>
    <lineage>
        <taxon>Eukaryota</taxon>
        <taxon>Metazoa</taxon>
        <taxon>Ecdysozoa</taxon>
        <taxon>Arthropoda</taxon>
        <taxon>Crustacea</taxon>
        <taxon>Multicrustacea</taxon>
        <taxon>Malacostraca</taxon>
        <taxon>Eumalacostraca</taxon>
        <taxon>Eucarida</taxon>
        <taxon>Decapoda</taxon>
        <taxon>Pleocyemata</taxon>
        <taxon>Anomura</taxon>
        <taxon>Galatheoidea</taxon>
        <taxon>Porcellanidae</taxon>
        <taxon>Petrolisthes</taxon>
    </lineage>
</organism>
<feature type="non-terminal residue" evidence="1">
    <location>
        <position position="1"/>
    </location>
</feature>
<evidence type="ECO:0000313" key="1">
    <source>
        <dbReference type="EMBL" id="KAK3855467.1"/>
    </source>
</evidence>
<proteinExistence type="predicted"/>
<name>A0AAE1BSK5_PETCI</name>
<evidence type="ECO:0000313" key="2">
    <source>
        <dbReference type="Proteomes" id="UP001286313"/>
    </source>
</evidence>
<gene>
    <name evidence="1" type="ORF">Pcinc_038135</name>
</gene>
<protein>
    <submittedName>
        <fullName evidence="1">Uncharacterized protein</fullName>
    </submittedName>
</protein>
<dbReference type="Proteomes" id="UP001286313">
    <property type="component" value="Unassembled WGS sequence"/>
</dbReference>